<dbReference type="EMBL" id="CP050692">
    <property type="protein sequence ID" value="QIT47185.1"/>
    <property type="molecule type" value="Genomic_DNA"/>
</dbReference>
<dbReference type="Pfam" id="PF13191">
    <property type="entry name" value="AAA_16"/>
    <property type="match status" value="1"/>
</dbReference>
<reference evidence="4 6" key="2">
    <citation type="submission" date="2020-03" db="EMBL/GenBank/DDBJ databases">
        <title>Is there a link between lipid content and antibiotic production in Streptomyces?</title>
        <authorList>
            <person name="David M."/>
            <person name="Lejeune C."/>
            <person name="Abreu S."/>
            <person name="Thibessard A."/>
            <person name="Leblond P."/>
            <person name="Chaminade P."/>
            <person name="Virolle M.-J."/>
        </authorList>
    </citation>
    <scope>NUCLEOTIDE SEQUENCE [LARGE SCALE GENOMIC DNA]</scope>
    <source>
        <strain evidence="4 6">DSM 41481</strain>
    </source>
</reference>
<organism evidence="4 6">
    <name type="scientific">Streptomyces antibioticus</name>
    <dbReference type="NCBI Taxonomy" id="1890"/>
    <lineage>
        <taxon>Bacteria</taxon>
        <taxon>Bacillati</taxon>
        <taxon>Actinomycetota</taxon>
        <taxon>Actinomycetes</taxon>
        <taxon>Kitasatosporales</taxon>
        <taxon>Streptomycetaceae</taxon>
        <taxon>Streptomyces</taxon>
    </lineage>
</organism>
<keyword evidence="4" id="KW-0067">ATP-binding</keyword>
<evidence type="ECO:0000313" key="6">
    <source>
        <dbReference type="Proteomes" id="UP000502504"/>
    </source>
</evidence>
<dbReference type="AlphaFoldDB" id="A0AAE6YCF5"/>
<feature type="domain" description="Orc1-like AAA ATPase" evidence="2">
    <location>
        <begin position="371"/>
        <end position="441"/>
    </location>
</feature>
<dbReference type="InterPro" id="IPR027417">
    <property type="entry name" value="P-loop_NTPase"/>
</dbReference>
<evidence type="ECO:0000259" key="2">
    <source>
        <dbReference type="Pfam" id="PF13191"/>
    </source>
</evidence>
<gene>
    <name evidence="3" type="ORF">AFM16_29190</name>
    <name evidence="4" type="ORF">HCX60_29725</name>
</gene>
<name>A0AAE6YCF5_STRAT</name>
<keyword evidence="5" id="KW-1185">Reference proteome</keyword>
<accession>A0AAE6YCF5</accession>
<dbReference type="Proteomes" id="UP000502504">
    <property type="component" value="Chromosome"/>
</dbReference>
<dbReference type="RefSeq" id="WP_107419174.1">
    <property type="nucleotide sequence ID" value="NZ_CM007717.1"/>
</dbReference>
<feature type="region of interest" description="Disordered" evidence="1">
    <location>
        <begin position="338"/>
        <end position="366"/>
    </location>
</feature>
<dbReference type="PANTHER" id="PTHR35205">
    <property type="entry name" value="NB-ARC AND TPR DOMAIN PROTEIN"/>
    <property type="match status" value="1"/>
</dbReference>
<reference evidence="3 5" key="1">
    <citation type="submission" date="2015-07" db="EMBL/GenBank/DDBJ databases">
        <title>Draft Genome Sequence of Streptomyces antibioticus, IMRU 3720 reveals insights in the evolution of actinomycin biosynthetic gene clusters in Streptomyces.</title>
        <authorList>
            <person name="Crnovcic I."/>
            <person name="Ruckert C."/>
            <person name="Kalinowksi J."/>
            <person name="Keller U."/>
        </authorList>
    </citation>
    <scope>NUCLEOTIDE SEQUENCE [LARGE SCALE GENOMIC DNA]</scope>
    <source>
        <strain evidence="3 5">DSM 41481</strain>
    </source>
</reference>
<dbReference type="PANTHER" id="PTHR35205:SF1">
    <property type="entry name" value="ZU5 DOMAIN-CONTAINING PROTEIN"/>
    <property type="match status" value="1"/>
</dbReference>
<evidence type="ECO:0000313" key="4">
    <source>
        <dbReference type="EMBL" id="QIT47185.1"/>
    </source>
</evidence>
<evidence type="ECO:0000256" key="1">
    <source>
        <dbReference type="SAM" id="MobiDB-lite"/>
    </source>
</evidence>
<dbReference type="GO" id="GO:0005524">
    <property type="term" value="F:ATP binding"/>
    <property type="evidence" value="ECO:0007669"/>
    <property type="project" value="UniProtKB-KW"/>
</dbReference>
<evidence type="ECO:0000313" key="5">
    <source>
        <dbReference type="Proteomes" id="UP000190306"/>
    </source>
</evidence>
<dbReference type="Proteomes" id="UP000190306">
    <property type="component" value="Chromosome"/>
</dbReference>
<proteinExistence type="predicted"/>
<dbReference type="InterPro" id="IPR041664">
    <property type="entry name" value="AAA_16"/>
</dbReference>
<dbReference type="SUPFAM" id="SSF52540">
    <property type="entry name" value="P-loop containing nucleoside triphosphate hydrolases"/>
    <property type="match status" value="1"/>
</dbReference>
<evidence type="ECO:0000313" key="3">
    <source>
        <dbReference type="EMBL" id="OOQ46879.1"/>
    </source>
</evidence>
<keyword evidence="4" id="KW-0547">Nucleotide-binding</keyword>
<protein>
    <submittedName>
        <fullName evidence="4">ATP-binding protein</fullName>
    </submittedName>
</protein>
<dbReference type="EMBL" id="LHQL01000014">
    <property type="protein sequence ID" value="OOQ46879.1"/>
    <property type="molecule type" value="Genomic_DNA"/>
</dbReference>
<dbReference type="NCBIfam" id="NF040586">
    <property type="entry name" value="FxSxx_TPR"/>
    <property type="match status" value="1"/>
</dbReference>
<dbReference type="Gene3D" id="3.40.50.300">
    <property type="entry name" value="P-loop containing nucleotide triphosphate hydrolases"/>
    <property type="match status" value="1"/>
</dbReference>
<sequence length="805" mass="85408">MNPAALLSALRPLDGGPRLTADLVVDDAPSMELWTQAVHDLRTALDQAPFDDVRVHTIDSSAPGELRLDATPEPTPGHQALLVFSDCVGPAWQDGRAVELLERRGRSCATAVLHPLPPPLRHRAAVPLAPFRWRAARPGTPTAWLECLLRPGSLEAAAGLRAESAVPLLPLDDEGAVEGWARLVAGPTSGWYDGEGIPSGAGTGVWADLAPPAPSTEPAALIRTLEDLAGPVPVRLAALLAVSPLVTVDLLRALRRDLLPGTAGAAGTDGAVAEVFYSGLLVRAPERDRDAGGQRAHVLRDGAAGLLTERLTRSDAGRALELAGTILPPAVWARGSGPLPSVTPARSPRRVRRDGPPLSVRGVAPPRNQHFVGREELLRTIRAALVRPDGDGLCVLHGIAGVGKTTTAREYAHRYGDDYDFVWWCRAADDQSLALSLDRLGQALSVPGPRDGRGSVDAVLDRLRTGRVDRGWLLVLDNAGSPEKLFEYLPLDAGHILVTSRHTRWAERAEHPLRVGPLDRDESRALLRDSADWLTDEEADAVAGRAGNLPPLLIQLGRSLAQRRLSVTDHLEGFDRLCAELLLRGGPAEYDVRLAAVWKEAVAELGETDPAAAELLRVLISLGTGPVSFELLSAVTGPGPGPDDAGPDGVLHDKIGLDLALRRLADEALAVVDRDVVETHPALHTVMRATVMGPNERAAAERSALALLSAALPKDPIDPADPADPVARARIAEIAHRLDLPAALREPPETTGALVLAVIEHHAAVGDAEVAARQARAALAVWSRSLGPDDPALLAFRAHAERVPA</sequence>